<reference evidence="1 2" key="2">
    <citation type="journal article" date="2022" name="Mol. Ecol. Resour.">
        <title>The genomes of chicory, endive, great burdock and yacon provide insights into Asteraceae paleo-polyploidization history and plant inulin production.</title>
        <authorList>
            <person name="Fan W."/>
            <person name="Wang S."/>
            <person name="Wang H."/>
            <person name="Wang A."/>
            <person name="Jiang F."/>
            <person name="Liu H."/>
            <person name="Zhao H."/>
            <person name="Xu D."/>
            <person name="Zhang Y."/>
        </authorList>
    </citation>
    <scope>NUCLEOTIDE SEQUENCE [LARGE SCALE GENOMIC DNA]</scope>
    <source>
        <strain evidence="2">cv. Yunnan</strain>
        <tissue evidence="1">Leaves</tissue>
    </source>
</reference>
<organism evidence="1 2">
    <name type="scientific">Smallanthus sonchifolius</name>
    <dbReference type="NCBI Taxonomy" id="185202"/>
    <lineage>
        <taxon>Eukaryota</taxon>
        <taxon>Viridiplantae</taxon>
        <taxon>Streptophyta</taxon>
        <taxon>Embryophyta</taxon>
        <taxon>Tracheophyta</taxon>
        <taxon>Spermatophyta</taxon>
        <taxon>Magnoliopsida</taxon>
        <taxon>eudicotyledons</taxon>
        <taxon>Gunneridae</taxon>
        <taxon>Pentapetalae</taxon>
        <taxon>asterids</taxon>
        <taxon>campanulids</taxon>
        <taxon>Asterales</taxon>
        <taxon>Asteraceae</taxon>
        <taxon>Asteroideae</taxon>
        <taxon>Heliantheae alliance</taxon>
        <taxon>Millerieae</taxon>
        <taxon>Smallanthus</taxon>
    </lineage>
</organism>
<accession>A0ACB9ICI0</accession>
<protein>
    <submittedName>
        <fullName evidence="1">Uncharacterized protein</fullName>
    </submittedName>
</protein>
<dbReference type="Proteomes" id="UP001056120">
    <property type="component" value="Linkage Group LG09"/>
</dbReference>
<sequence length="69" mass="7526">MPASLLVVPHNLDTSDVFILYDADEPAVRNCWDVEIESSYGWIEYVGIADGSAYELRAHADKSGVALVA</sequence>
<keyword evidence="2" id="KW-1185">Reference proteome</keyword>
<dbReference type="EMBL" id="CM042026">
    <property type="protein sequence ID" value="KAI3805476.1"/>
    <property type="molecule type" value="Genomic_DNA"/>
</dbReference>
<reference evidence="2" key="1">
    <citation type="journal article" date="2022" name="Mol. Ecol. Resour.">
        <title>The genomes of chicory, endive, great burdock and yacon provide insights into Asteraceae palaeo-polyploidization history and plant inulin production.</title>
        <authorList>
            <person name="Fan W."/>
            <person name="Wang S."/>
            <person name="Wang H."/>
            <person name="Wang A."/>
            <person name="Jiang F."/>
            <person name="Liu H."/>
            <person name="Zhao H."/>
            <person name="Xu D."/>
            <person name="Zhang Y."/>
        </authorList>
    </citation>
    <scope>NUCLEOTIDE SEQUENCE [LARGE SCALE GENOMIC DNA]</scope>
    <source>
        <strain evidence="2">cv. Yunnan</strain>
    </source>
</reference>
<name>A0ACB9ICI0_9ASTR</name>
<evidence type="ECO:0000313" key="2">
    <source>
        <dbReference type="Proteomes" id="UP001056120"/>
    </source>
</evidence>
<gene>
    <name evidence="1" type="ORF">L1987_27896</name>
</gene>
<comment type="caution">
    <text evidence="1">The sequence shown here is derived from an EMBL/GenBank/DDBJ whole genome shotgun (WGS) entry which is preliminary data.</text>
</comment>
<evidence type="ECO:0000313" key="1">
    <source>
        <dbReference type="EMBL" id="KAI3805476.1"/>
    </source>
</evidence>
<proteinExistence type="predicted"/>